<dbReference type="GO" id="GO:0005739">
    <property type="term" value="C:mitochondrion"/>
    <property type="evidence" value="ECO:0007669"/>
    <property type="project" value="TreeGrafter"/>
</dbReference>
<evidence type="ECO:0000259" key="6">
    <source>
        <dbReference type="Pfam" id="PF01323"/>
    </source>
</evidence>
<dbReference type="OrthoDB" id="4664297at2759"/>
<dbReference type="HOGENOM" id="CLU_069253_1_4_1"/>
<gene>
    <name evidence="7" type="ORF">ACRE_023050</name>
</gene>
<dbReference type="InterPro" id="IPR014440">
    <property type="entry name" value="HCCAis_GSTk"/>
</dbReference>
<comment type="caution">
    <text evidence="7">The sequence shown here is derived from an EMBL/GenBank/DDBJ whole genome shotgun (WGS) entry which is preliminary data.</text>
</comment>
<dbReference type="GO" id="GO:0004364">
    <property type="term" value="F:glutathione transferase activity"/>
    <property type="evidence" value="ECO:0007669"/>
    <property type="project" value="UniProtKB-UniRule"/>
</dbReference>
<feature type="domain" description="DSBA-like thioredoxin" evidence="6">
    <location>
        <begin position="6"/>
        <end position="210"/>
    </location>
</feature>
<dbReference type="STRING" id="857340.A0A086TBT8"/>
<comment type="similarity">
    <text evidence="1 4">Belongs to the GST superfamily. Kappa family.</text>
</comment>
<keyword evidence="2 4" id="KW-0808">Transferase</keyword>
<keyword evidence="8" id="KW-1185">Reference proteome</keyword>
<comment type="catalytic activity">
    <reaction evidence="3 4">
        <text>RX + glutathione = an S-substituted glutathione + a halide anion + H(+)</text>
        <dbReference type="Rhea" id="RHEA:16437"/>
        <dbReference type="ChEBI" id="CHEBI:15378"/>
        <dbReference type="ChEBI" id="CHEBI:16042"/>
        <dbReference type="ChEBI" id="CHEBI:17792"/>
        <dbReference type="ChEBI" id="CHEBI:57925"/>
        <dbReference type="ChEBI" id="CHEBI:90779"/>
        <dbReference type="EC" id="2.5.1.18"/>
    </reaction>
</comment>
<dbReference type="InterPro" id="IPR036249">
    <property type="entry name" value="Thioredoxin-like_sf"/>
</dbReference>
<name>A0A086TBT8_HAPC1</name>
<dbReference type="Gene3D" id="3.40.30.10">
    <property type="entry name" value="Glutaredoxin"/>
    <property type="match status" value="1"/>
</dbReference>
<evidence type="ECO:0000256" key="1">
    <source>
        <dbReference type="ARBA" id="ARBA00006494"/>
    </source>
</evidence>
<evidence type="ECO:0000313" key="7">
    <source>
        <dbReference type="EMBL" id="KFH46820.1"/>
    </source>
</evidence>
<protein>
    <recommendedName>
        <fullName evidence="4">Glutathione S-transferase kappa</fullName>
        <ecNumber evidence="4">2.5.1.18</ecNumber>
    </recommendedName>
</protein>
<dbReference type="EC" id="2.5.1.18" evidence="4"/>
<evidence type="ECO:0000256" key="4">
    <source>
        <dbReference type="PIRNR" id="PIRNR006386"/>
    </source>
</evidence>
<dbReference type="GO" id="GO:0005777">
    <property type="term" value="C:peroxisome"/>
    <property type="evidence" value="ECO:0007669"/>
    <property type="project" value="TreeGrafter"/>
</dbReference>
<proteinExistence type="inferred from homology"/>
<reference evidence="8" key="1">
    <citation type="journal article" date="2014" name="Genome Announc.">
        <title>Genome sequence and annotation of Acremonium chrysogenum, producer of the beta-lactam antibiotic cephalosporin C.</title>
        <authorList>
            <person name="Terfehr D."/>
            <person name="Dahlmann T.A."/>
            <person name="Specht T."/>
            <person name="Zadra I."/>
            <person name="Kuernsteiner H."/>
            <person name="Kueck U."/>
        </authorList>
    </citation>
    <scope>NUCLEOTIDE SEQUENCE [LARGE SCALE GENOMIC DNA]</scope>
    <source>
        <strain evidence="8">ATCC 11550 / CBS 779.69 / DSM 880 / IAM 14645 / JCM 23072 / IMI 49137</strain>
    </source>
</reference>
<dbReference type="InterPro" id="IPR051924">
    <property type="entry name" value="GST_Kappa/NadH"/>
</dbReference>
<dbReference type="GO" id="GO:0004602">
    <property type="term" value="F:glutathione peroxidase activity"/>
    <property type="evidence" value="ECO:0007669"/>
    <property type="project" value="TreeGrafter"/>
</dbReference>
<sequence length="226" mass="25136">MAAPKITLYLDTVSPFAYIAYYVLRHDAAFRKCEVTYVPILLGGLMKTSNNQGPLSIPNKAKWINKERQRWAAQLNVPMKQQTPPNFPARTLSMMRALAALRELDCGRQDRMVRALDALFHEYFAQHKPTYEPAELTRVLVGVLGSSAEADRVIEAASSDAESGGKKALKRNTDAAFGDDAFGVPWMVCTRPDGRSESFWGVDRLEQVTAFLGLDNLGTVGWRALL</sequence>
<dbReference type="PANTHER" id="PTHR42943:SF2">
    <property type="entry name" value="GLUTATHIONE S-TRANSFERASE KAPPA 1"/>
    <property type="match status" value="1"/>
</dbReference>
<evidence type="ECO:0000256" key="5">
    <source>
        <dbReference type="PIRSR" id="PIRSR006386-1"/>
    </source>
</evidence>
<dbReference type="Proteomes" id="UP000029964">
    <property type="component" value="Unassembled WGS sequence"/>
</dbReference>
<dbReference type="Pfam" id="PF01323">
    <property type="entry name" value="DSBA"/>
    <property type="match status" value="1"/>
</dbReference>
<dbReference type="EMBL" id="JPKY01000015">
    <property type="protein sequence ID" value="KFH46820.1"/>
    <property type="molecule type" value="Genomic_DNA"/>
</dbReference>
<organism evidence="7 8">
    <name type="scientific">Hapsidospora chrysogenum (strain ATCC 11550 / CBS 779.69 / DSM 880 / IAM 14645 / JCM 23072 / IMI 49137)</name>
    <name type="common">Acremonium chrysogenum</name>
    <dbReference type="NCBI Taxonomy" id="857340"/>
    <lineage>
        <taxon>Eukaryota</taxon>
        <taxon>Fungi</taxon>
        <taxon>Dikarya</taxon>
        <taxon>Ascomycota</taxon>
        <taxon>Pezizomycotina</taxon>
        <taxon>Sordariomycetes</taxon>
        <taxon>Hypocreomycetidae</taxon>
        <taxon>Hypocreales</taxon>
        <taxon>Bionectriaceae</taxon>
        <taxon>Hapsidospora</taxon>
    </lineage>
</organism>
<feature type="active site" description="Nucleophile" evidence="5">
    <location>
        <position position="14"/>
    </location>
</feature>
<dbReference type="PANTHER" id="PTHR42943">
    <property type="entry name" value="GLUTATHIONE S-TRANSFERASE KAPPA"/>
    <property type="match status" value="1"/>
</dbReference>
<dbReference type="AlphaFoldDB" id="A0A086TBT8"/>
<dbReference type="PIRSF" id="PIRSF006386">
    <property type="entry name" value="HCCAis_GSTk"/>
    <property type="match status" value="1"/>
</dbReference>
<evidence type="ECO:0000313" key="8">
    <source>
        <dbReference type="Proteomes" id="UP000029964"/>
    </source>
</evidence>
<evidence type="ECO:0000256" key="2">
    <source>
        <dbReference type="ARBA" id="ARBA00022679"/>
    </source>
</evidence>
<dbReference type="SUPFAM" id="SSF52833">
    <property type="entry name" value="Thioredoxin-like"/>
    <property type="match status" value="1"/>
</dbReference>
<dbReference type="FunFam" id="3.40.30.10:FF:000096">
    <property type="entry name" value="Glutathione S-transferase kappa"/>
    <property type="match status" value="1"/>
</dbReference>
<dbReference type="InterPro" id="IPR001853">
    <property type="entry name" value="DSBA-like_thioredoxin_dom"/>
</dbReference>
<accession>A0A086TBT8</accession>
<evidence type="ECO:0000256" key="3">
    <source>
        <dbReference type="ARBA" id="ARBA00047960"/>
    </source>
</evidence>
<dbReference type="GO" id="GO:0006749">
    <property type="term" value="P:glutathione metabolic process"/>
    <property type="evidence" value="ECO:0007669"/>
    <property type="project" value="TreeGrafter"/>
</dbReference>